<gene>
    <name evidence="2" type="ORF">SAMN05421687_10431</name>
</gene>
<feature type="transmembrane region" description="Helical" evidence="1">
    <location>
        <begin position="39"/>
        <end position="59"/>
    </location>
</feature>
<dbReference type="EMBL" id="FTOC01000004">
    <property type="protein sequence ID" value="SIS45002.1"/>
    <property type="molecule type" value="Genomic_DNA"/>
</dbReference>
<evidence type="ECO:0000313" key="2">
    <source>
        <dbReference type="EMBL" id="SIS45002.1"/>
    </source>
</evidence>
<dbReference type="InterPro" id="IPR054213">
    <property type="entry name" value="DUF6920"/>
</dbReference>
<evidence type="ECO:0000313" key="3">
    <source>
        <dbReference type="Proteomes" id="UP000187608"/>
    </source>
</evidence>
<keyword evidence="1" id="KW-1133">Transmembrane helix</keyword>
<dbReference type="AlphaFoldDB" id="A0A1N7J6R8"/>
<dbReference type="Proteomes" id="UP000187608">
    <property type="component" value="Unassembled WGS sequence"/>
</dbReference>
<feature type="transmembrane region" description="Helical" evidence="1">
    <location>
        <begin position="91"/>
        <end position="111"/>
    </location>
</feature>
<keyword evidence="1" id="KW-0472">Membrane</keyword>
<dbReference type="Pfam" id="PF21900">
    <property type="entry name" value="DUF6920"/>
    <property type="match status" value="1"/>
</dbReference>
<accession>A0A1N7J6R8</accession>
<organism evidence="2 3">
    <name type="scientific">Salimicrobium flavidum</name>
    <dbReference type="NCBI Taxonomy" id="570947"/>
    <lineage>
        <taxon>Bacteria</taxon>
        <taxon>Bacillati</taxon>
        <taxon>Bacillota</taxon>
        <taxon>Bacilli</taxon>
        <taxon>Bacillales</taxon>
        <taxon>Bacillaceae</taxon>
        <taxon>Salimicrobium</taxon>
    </lineage>
</organism>
<feature type="transmembrane region" description="Helical" evidence="1">
    <location>
        <begin position="66"/>
        <end position="85"/>
    </location>
</feature>
<reference evidence="3" key="1">
    <citation type="submission" date="2017-01" db="EMBL/GenBank/DDBJ databases">
        <authorList>
            <person name="Varghese N."/>
            <person name="Submissions S."/>
        </authorList>
    </citation>
    <scope>NUCLEOTIDE SEQUENCE [LARGE SCALE GENOMIC DNA]</scope>
    <source>
        <strain evidence="3">DSM 23127</strain>
    </source>
</reference>
<evidence type="ECO:0000256" key="1">
    <source>
        <dbReference type="SAM" id="Phobius"/>
    </source>
</evidence>
<proteinExistence type="predicted"/>
<dbReference type="OrthoDB" id="9786534at2"/>
<protein>
    <submittedName>
        <fullName evidence="2">Uncharacterized protein</fullName>
    </submittedName>
</protein>
<sequence length="361" mass="41151">MRVLFIVLLLVHGLIHLMGFLHAFGFSDIEAMTQPMSEPVGFMWLFSLVAFWFTAGVYLARKQWWVIPAFLALSSSQVLIILFWQDAKFGTVPNGVIFLGMIVGISGWQFHRQTQADLKEMNISESSEHQLITEDMLTSLPGPVQRWIHRIGLMDKDMIKGVHFKQKGKMKLKPGQATWSDAEAEQYVQTEKPSFLWTVKMDFLPLIHVAGKDVFINGKGSMVMKLGSLIRVAHVSNNEKVDQSALQRYLMELPLYPSMALSPYIDWESIDEHTAKATMSYNGTVGSATFYFTENGEMEKISAFRYKDNGDDAELAECIGEIKRNTMVDGVLIPDRIDISWVLEDGLFTWYKLEIVDLEFR</sequence>
<name>A0A1N7J6R8_9BACI</name>
<dbReference type="STRING" id="570947.SAMN05421687_10431"/>
<keyword evidence="3" id="KW-1185">Reference proteome</keyword>
<keyword evidence="1" id="KW-0812">Transmembrane</keyword>
<dbReference type="RefSeq" id="WP_076558146.1">
    <property type="nucleotide sequence ID" value="NZ_FTOC01000004.1"/>
</dbReference>